<protein>
    <submittedName>
        <fullName evidence="3">FHA domain-containing protein</fullName>
    </submittedName>
</protein>
<gene>
    <name evidence="3" type="ORF">OXH18_09635</name>
</gene>
<dbReference type="Proteomes" id="UP001163152">
    <property type="component" value="Chromosome"/>
</dbReference>
<name>A0A9E8ZJ58_9CYAN</name>
<dbReference type="PROSITE" id="PS50006">
    <property type="entry name" value="FHA_DOMAIN"/>
    <property type="match status" value="1"/>
</dbReference>
<dbReference type="AlphaFoldDB" id="A0A9E8ZJ58"/>
<dbReference type="SUPFAM" id="SSF49879">
    <property type="entry name" value="SMAD/FHA domain"/>
    <property type="match status" value="1"/>
</dbReference>
<sequence>MNQLTLEWLEAGQVRTHTIQAQQATKQPGSFRIGRDPSQCDLVIQHPTVSKLHVEIFFAPQQPGFFLRNLREPNPPLVDQKRVIQGIAQLHQGSQIRLGELDITVQSVEVAVVLPATVVAVPQPRSPQPVHAHRSPQPQPDPAPQPVVNLSYGLQCPKCHHVSTYDRLQVGCAWCGTSLAAAPSVLLAPGS</sequence>
<organism evidence="3 4">
    <name type="scientific">Thermocoleostomius sinensis A174</name>
    <dbReference type="NCBI Taxonomy" id="2016057"/>
    <lineage>
        <taxon>Bacteria</taxon>
        <taxon>Bacillati</taxon>
        <taxon>Cyanobacteriota</taxon>
        <taxon>Cyanophyceae</taxon>
        <taxon>Oculatellales</taxon>
        <taxon>Oculatellaceae</taxon>
        <taxon>Thermocoleostomius</taxon>
    </lineage>
</organism>
<evidence type="ECO:0000313" key="4">
    <source>
        <dbReference type="Proteomes" id="UP001163152"/>
    </source>
</evidence>
<dbReference type="KEGG" id="tsin:OXH18_09635"/>
<evidence type="ECO:0000256" key="1">
    <source>
        <dbReference type="SAM" id="MobiDB-lite"/>
    </source>
</evidence>
<proteinExistence type="predicted"/>
<evidence type="ECO:0000313" key="3">
    <source>
        <dbReference type="EMBL" id="WAL62228.1"/>
    </source>
</evidence>
<feature type="domain" description="FHA" evidence="2">
    <location>
        <begin position="31"/>
        <end position="83"/>
    </location>
</feature>
<dbReference type="Pfam" id="PF00498">
    <property type="entry name" value="FHA"/>
    <property type="match status" value="1"/>
</dbReference>
<dbReference type="CDD" id="cd00060">
    <property type="entry name" value="FHA"/>
    <property type="match status" value="1"/>
</dbReference>
<reference evidence="3" key="1">
    <citation type="submission" date="2022-12" db="EMBL/GenBank/DDBJ databases">
        <title>Polyphasic identification of a Novel Hot-Spring Cyanobacterium Ocullathermofonsia sinensis gen nov. sp. nov. and Genomic Insights on its Adaptations to the Thermal Habitat.</title>
        <authorList>
            <person name="Daroch M."/>
            <person name="Tang J."/>
            <person name="Jiang Y."/>
        </authorList>
    </citation>
    <scope>NUCLEOTIDE SEQUENCE</scope>
    <source>
        <strain evidence="3">PKUAC-SCTA174</strain>
    </source>
</reference>
<dbReference type="Gene3D" id="2.60.200.20">
    <property type="match status" value="1"/>
</dbReference>
<dbReference type="EMBL" id="CP113797">
    <property type="protein sequence ID" value="WAL62228.1"/>
    <property type="molecule type" value="Genomic_DNA"/>
</dbReference>
<dbReference type="InterPro" id="IPR000253">
    <property type="entry name" value="FHA_dom"/>
</dbReference>
<dbReference type="SMART" id="SM00240">
    <property type="entry name" value="FHA"/>
    <property type="match status" value="1"/>
</dbReference>
<evidence type="ECO:0000259" key="2">
    <source>
        <dbReference type="PROSITE" id="PS50006"/>
    </source>
</evidence>
<dbReference type="InterPro" id="IPR008984">
    <property type="entry name" value="SMAD_FHA_dom_sf"/>
</dbReference>
<feature type="region of interest" description="Disordered" evidence="1">
    <location>
        <begin position="124"/>
        <end position="146"/>
    </location>
</feature>
<accession>A0A9E8ZJ58</accession>
<keyword evidence="4" id="KW-1185">Reference proteome</keyword>
<dbReference type="RefSeq" id="WP_268612414.1">
    <property type="nucleotide sequence ID" value="NZ_CP113797.1"/>
</dbReference>